<name>A0A1I5UEW9_9SPHN</name>
<evidence type="ECO:0000313" key="3">
    <source>
        <dbReference type="Proteomes" id="UP000199586"/>
    </source>
</evidence>
<organism evidence="2 3">
    <name type="scientific">Sphingomonas rubra</name>
    <dbReference type="NCBI Taxonomy" id="634430"/>
    <lineage>
        <taxon>Bacteria</taxon>
        <taxon>Pseudomonadati</taxon>
        <taxon>Pseudomonadota</taxon>
        <taxon>Alphaproteobacteria</taxon>
        <taxon>Sphingomonadales</taxon>
        <taxon>Sphingomonadaceae</taxon>
        <taxon>Sphingomonas</taxon>
    </lineage>
</organism>
<evidence type="ECO:0000313" key="2">
    <source>
        <dbReference type="EMBL" id="SFP93823.1"/>
    </source>
</evidence>
<proteinExistence type="predicted"/>
<dbReference type="EMBL" id="FOXP01000011">
    <property type="protein sequence ID" value="SFP93823.1"/>
    <property type="molecule type" value="Genomic_DNA"/>
</dbReference>
<evidence type="ECO:0000259" key="1">
    <source>
        <dbReference type="Pfam" id="PF07589"/>
    </source>
</evidence>
<dbReference type="NCBIfam" id="NF035944">
    <property type="entry name" value="PEPxxWA-CTERM"/>
    <property type="match status" value="1"/>
</dbReference>
<keyword evidence="3" id="KW-1185">Reference proteome</keyword>
<dbReference type="AlphaFoldDB" id="A0A1I5UEW9"/>
<sequence length="252" mass="26132">MAEPIGREGEWNIMRRIIFGMLAAMAAATMASPGQTATIVYTGEDQFTAAHPGVPKFTNLADAVLTVGPDDAYSTTIGAATITSPFKLRLHPCELQPGTCLMSNTLTDAGAAAACADAYILPGDPLYSACLQDILFEEKPTPTGITVAGSSVGLNVSAFHSHGDVTIAYTVNGEKGQISFNRFGFIGFSGDGPLDIALTSSASLFISTVHISPTPMTAAVPEPATWSLMLLGFAGIGTAMRRRRASAAVSLA</sequence>
<dbReference type="RefSeq" id="WP_245739353.1">
    <property type="nucleotide sequence ID" value="NZ_FOXP01000011.1"/>
</dbReference>
<dbReference type="STRING" id="634430.SAMN04488241_111129"/>
<dbReference type="NCBIfam" id="TIGR02595">
    <property type="entry name" value="PEP_CTERM"/>
    <property type="match status" value="1"/>
</dbReference>
<protein>
    <submittedName>
        <fullName evidence="2">PEP-CTERM protein-sorting domain-containing protein</fullName>
    </submittedName>
</protein>
<feature type="domain" description="Ice-binding protein C-terminal" evidence="1">
    <location>
        <begin position="219"/>
        <end position="243"/>
    </location>
</feature>
<gene>
    <name evidence="2" type="ORF">SAMN04488241_111129</name>
</gene>
<accession>A0A1I5UEW9</accession>
<dbReference type="InterPro" id="IPR013424">
    <property type="entry name" value="Ice-binding_C"/>
</dbReference>
<dbReference type="Pfam" id="PF07589">
    <property type="entry name" value="PEP-CTERM"/>
    <property type="match status" value="1"/>
</dbReference>
<reference evidence="2 3" key="1">
    <citation type="submission" date="2016-10" db="EMBL/GenBank/DDBJ databases">
        <authorList>
            <person name="de Groot N.N."/>
        </authorList>
    </citation>
    <scope>NUCLEOTIDE SEQUENCE [LARGE SCALE GENOMIC DNA]</scope>
    <source>
        <strain evidence="2 3">CGMCC 1.9113</strain>
    </source>
</reference>
<dbReference type="Proteomes" id="UP000199586">
    <property type="component" value="Unassembled WGS sequence"/>
</dbReference>